<evidence type="ECO:0000256" key="1">
    <source>
        <dbReference type="SAM" id="MobiDB-lite"/>
    </source>
</evidence>
<accession>A0A482WIL7</accession>
<dbReference type="EMBL" id="QKKF02034760">
    <property type="protein sequence ID" value="RZF33180.1"/>
    <property type="molecule type" value="Genomic_DNA"/>
</dbReference>
<evidence type="ECO:0008006" key="4">
    <source>
        <dbReference type="Google" id="ProtNLM"/>
    </source>
</evidence>
<dbReference type="Gene3D" id="2.130.10.10">
    <property type="entry name" value="YVTN repeat-like/Quinoprotein amine dehydrogenase"/>
    <property type="match status" value="1"/>
</dbReference>
<dbReference type="OrthoDB" id="9930272at2759"/>
<feature type="compositionally biased region" description="Basic and acidic residues" evidence="1">
    <location>
        <begin position="674"/>
        <end position="689"/>
    </location>
</feature>
<dbReference type="GO" id="GO:0032527">
    <property type="term" value="P:protein exit from endoplasmic reticulum"/>
    <property type="evidence" value="ECO:0007669"/>
    <property type="project" value="TreeGrafter"/>
</dbReference>
<evidence type="ECO:0000313" key="2">
    <source>
        <dbReference type="EMBL" id="RZF33180.1"/>
    </source>
</evidence>
<dbReference type="SMART" id="SM00706">
    <property type="entry name" value="TECPR"/>
    <property type="match status" value="8"/>
</dbReference>
<dbReference type="InterPro" id="IPR006624">
    <property type="entry name" value="Beta-propeller_rpt_TECPR"/>
</dbReference>
<protein>
    <recommendedName>
        <fullName evidence="4">Tectonin beta-propeller repeat-containing protein 2</fullName>
    </recommendedName>
</protein>
<dbReference type="SUPFAM" id="SSF50978">
    <property type="entry name" value="WD40 repeat-like"/>
    <property type="match status" value="1"/>
</dbReference>
<feature type="compositionally biased region" description="Polar residues" evidence="1">
    <location>
        <begin position="509"/>
        <end position="528"/>
    </location>
</feature>
<dbReference type="PANTHER" id="PTHR23287">
    <property type="entry name" value="RUBY-EYE2-LIKE PROTEIN"/>
    <property type="match status" value="1"/>
</dbReference>
<dbReference type="InterPro" id="IPR015943">
    <property type="entry name" value="WD40/YVTN_repeat-like_dom_sf"/>
</dbReference>
<dbReference type="STRING" id="195883.A0A482WIL7"/>
<gene>
    <name evidence="2" type="ORF">LSTR_LSTR004866</name>
</gene>
<reference evidence="2 3" key="1">
    <citation type="journal article" date="2017" name="Gigascience">
        <title>Genome sequence of the small brown planthopper, Laodelphax striatellus.</title>
        <authorList>
            <person name="Zhu J."/>
            <person name="Jiang F."/>
            <person name="Wang X."/>
            <person name="Yang P."/>
            <person name="Bao Y."/>
            <person name="Zhao W."/>
            <person name="Wang W."/>
            <person name="Lu H."/>
            <person name="Wang Q."/>
            <person name="Cui N."/>
            <person name="Li J."/>
            <person name="Chen X."/>
            <person name="Luo L."/>
            <person name="Yu J."/>
            <person name="Kang L."/>
            <person name="Cui F."/>
        </authorList>
    </citation>
    <scope>NUCLEOTIDE SEQUENCE [LARGE SCALE GENOMIC DNA]</scope>
    <source>
        <strain evidence="2">Lst14</strain>
    </source>
</reference>
<feature type="region of interest" description="Disordered" evidence="1">
    <location>
        <begin position="703"/>
        <end position="742"/>
    </location>
</feature>
<feature type="compositionally biased region" description="Polar residues" evidence="1">
    <location>
        <begin position="539"/>
        <end position="555"/>
    </location>
</feature>
<name>A0A482WIL7_LAOST</name>
<feature type="compositionally biased region" description="Polar residues" evidence="1">
    <location>
        <begin position="722"/>
        <end position="735"/>
    </location>
</feature>
<feature type="compositionally biased region" description="Low complexity" evidence="1">
    <location>
        <begin position="704"/>
        <end position="721"/>
    </location>
</feature>
<dbReference type="Pfam" id="PF19193">
    <property type="entry name" value="Tectonin"/>
    <property type="match status" value="1"/>
</dbReference>
<evidence type="ECO:0000313" key="3">
    <source>
        <dbReference type="Proteomes" id="UP000291343"/>
    </source>
</evidence>
<sequence length="1350" mass="151705">MSEPCSEDDGDLREWAPLSPFLKEIPIQTRRGLFLENVILTCIDCTQDHFAVGTNIGVVYWYNRVTNEVQRLRPQKSGSSITCVRVVSSVDYMVAAGDKAGTVTIFKVPKPIPEDLPEELKQNYSSNIETFTVGGMHSCEVTALEWSVNGQKLFSGDIFGAVVFTEIDFYMSLSKACEVLNEKYRIVQLSFNHNRQTLLVATEFRCIIVFKNENWKVVQVGQKERNRLCRLGGTFKSQLLRPMDPVVYTCRSGFRIWESDKDGVVQKTILFKDAMKRPHPKIRLLKQLPVDSSATITSQEFGPLLVWKEVLLVTYNQNNLLVLDPQKCSVVTSLTSLQNLHSLSVTSNEIFFIEGPRNIVRLGYTPDLFNGDSRNGSIFSELHVAPVADTLMDITKRLKESANKFKPFLNSSAVQRSMNGHISDGQEDIVTTADEAFELPPVVPLNGENIKELTVDLSTKAIDPRVQALDRIGQQEFDEIIFSSKKTVSKNQGPKSKKRSKKLDPKSPNAASDNSDTVSVSPSIQSAASEEDVNEDSSSKQISRNANGNESVGAIQDSTIASASIELEEKSSVEDEIDFGANLQKSIEKRDYSDNHIKKSSNIAVDETSTIAPARNPKSTILNNLQIPVDFKPDLRSPETILRDVQEKERLLAEAFDLKDVLLSPQVSDGEDCAETKTEEDIIKPDWREETEKQLAEQNVTNYELPSESSSLQPSQEPVSQTDPSSDQEQTSDNSFSDDDEIEETKSELFCDVTTSKYDYNDSNPIGSLSAAEWMETCIDGWVQYSCPETAQWLSVCNEFVCMGGPHLSLHWSLLSNSTSGLGWQKLDYEAVKVVVSSNGQIVWKLDFSGAYALTDSTTSGPFGDSWKLIAHKVESVSLANDEAWFVTDGRVFYQDQLSRSCPTSYSRIVPMPEMVLKVCASDKVVWVLTKMYEVFFRVSSEDQNFPEKNGWKKIEKPLNVHIADIALGPKQIGWIIDNSNNIYCSDDYTTFMPTWWQVVISSYVFESPRNIRPEKFLGHKEKLLSIATCDSGIWITNKIDPFIHMNNTSVIGHQWCPVPLQDLSPLLKWRQICAEGVYEGVGQFWLLSKSGDLFFMKPHSMKIKSVLLPCRPSEVICLSAARHVLWLLTDRGDIFIRQGIDDANPEGLKWRNLNLEQIEKRVHLRHISCGSDVVWASDTKGDIHMAVGSAHSIATNTFPPAWVQVEGKPNPNIIFSKVYVGPQTFMVWALDSKHNVYVREAIFPDFQLGLGWVLVRGIHAVHLCVSDVAVWAISPEGSVYRRYGITQNNYIGDYWMRIPGSLTFLTVSLSEDMWGISQDSNELLTHLRKIVTFADKSETTEDNEVWEMV</sequence>
<feature type="region of interest" description="Disordered" evidence="1">
    <location>
        <begin position="668"/>
        <end position="689"/>
    </location>
</feature>
<keyword evidence="3" id="KW-1185">Reference proteome</keyword>
<dbReference type="PANTHER" id="PTHR23287:SF16">
    <property type="entry name" value="TECTONIN BETA-PROPELLER REPEAT-CONTAINING PROTEIN 2"/>
    <property type="match status" value="1"/>
</dbReference>
<feature type="region of interest" description="Disordered" evidence="1">
    <location>
        <begin position="485"/>
        <end position="555"/>
    </location>
</feature>
<organism evidence="2 3">
    <name type="scientific">Laodelphax striatellus</name>
    <name type="common">Small brown planthopper</name>
    <name type="synonym">Delphax striatella</name>
    <dbReference type="NCBI Taxonomy" id="195883"/>
    <lineage>
        <taxon>Eukaryota</taxon>
        <taxon>Metazoa</taxon>
        <taxon>Ecdysozoa</taxon>
        <taxon>Arthropoda</taxon>
        <taxon>Hexapoda</taxon>
        <taxon>Insecta</taxon>
        <taxon>Pterygota</taxon>
        <taxon>Neoptera</taxon>
        <taxon>Paraneoptera</taxon>
        <taxon>Hemiptera</taxon>
        <taxon>Auchenorrhyncha</taxon>
        <taxon>Fulgoroidea</taxon>
        <taxon>Delphacidae</taxon>
        <taxon>Criomorphinae</taxon>
        <taxon>Laodelphax</taxon>
    </lineage>
</organism>
<dbReference type="GO" id="GO:0005737">
    <property type="term" value="C:cytoplasm"/>
    <property type="evidence" value="ECO:0007669"/>
    <property type="project" value="GOC"/>
</dbReference>
<dbReference type="Proteomes" id="UP000291343">
    <property type="component" value="Unassembled WGS sequence"/>
</dbReference>
<proteinExistence type="predicted"/>
<dbReference type="InParanoid" id="A0A482WIL7"/>
<dbReference type="InterPro" id="IPR036322">
    <property type="entry name" value="WD40_repeat_dom_sf"/>
</dbReference>
<comment type="caution">
    <text evidence="2">The sequence shown here is derived from an EMBL/GenBank/DDBJ whole genome shotgun (WGS) entry which is preliminary data.</text>
</comment>